<organism evidence="3">
    <name type="scientific">Ruegeria sp. PrR005</name>
    <dbReference type="NCBI Taxonomy" id="2706882"/>
    <lineage>
        <taxon>Bacteria</taxon>
        <taxon>Pseudomonadati</taxon>
        <taxon>Pseudomonadota</taxon>
        <taxon>Alphaproteobacteria</taxon>
        <taxon>Rhodobacterales</taxon>
        <taxon>Roseobacteraceae</taxon>
        <taxon>Ruegeria</taxon>
    </lineage>
</organism>
<evidence type="ECO:0008006" key="4">
    <source>
        <dbReference type="Google" id="ProtNLM"/>
    </source>
</evidence>
<dbReference type="EMBL" id="JAAGOX010000001">
    <property type="protein sequence ID" value="NDW43398.1"/>
    <property type="molecule type" value="Genomic_DNA"/>
</dbReference>
<feature type="signal peptide" evidence="2">
    <location>
        <begin position="1"/>
        <end position="20"/>
    </location>
</feature>
<feature type="region of interest" description="Disordered" evidence="1">
    <location>
        <begin position="118"/>
        <end position="138"/>
    </location>
</feature>
<dbReference type="AlphaFoldDB" id="A0A6B2NIZ3"/>
<dbReference type="PROSITE" id="PS51257">
    <property type="entry name" value="PROKAR_LIPOPROTEIN"/>
    <property type="match status" value="1"/>
</dbReference>
<sequence length="138" mass="14536">MKNKKLPGFLAIGALLAGCAQSPNQVASSYVSPNTYDGRSCAKLMEERNEIVSRVNQLTQDQKEAATTDAVLTGVALVLFWPAAIGLAATKDNATALSSAKGNYDAITAKMREKGCALPAETPVNTAPAPAKPKRSWE</sequence>
<evidence type="ECO:0000313" key="3">
    <source>
        <dbReference type="EMBL" id="NDW43398.1"/>
    </source>
</evidence>
<protein>
    <recommendedName>
        <fullName evidence="4">Lipoprotein</fullName>
    </recommendedName>
</protein>
<keyword evidence="2" id="KW-0732">Signal</keyword>
<name>A0A6B2NIZ3_9RHOB</name>
<reference evidence="3" key="1">
    <citation type="submission" date="2020-02" db="EMBL/GenBank/DDBJ databases">
        <title>Delineation of the pyrene-degrading pathway in Roseobacter clade bacteria by genomic analysis.</title>
        <authorList>
            <person name="Zhou H."/>
            <person name="Wang H."/>
        </authorList>
    </citation>
    <scope>NUCLEOTIDE SEQUENCE</scope>
    <source>
        <strain evidence="3">PrR005</strain>
    </source>
</reference>
<gene>
    <name evidence="3" type="ORF">G0P99_00330</name>
</gene>
<feature type="chain" id="PRO_5025631863" description="Lipoprotein" evidence="2">
    <location>
        <begin position="21"/>
        <end position="138"/>
    </location>
</feature>
<comment type="caution">
    <text evidence="3">The sequence shown here is derived from an EMBL/GenBank/DDBJ whole genome shotgun (WGS) entry which is preliminary data.</text>
</comment>
<dbReference type="RefSeq" id="WP_164126636.1">
    <property type="nucleotide sequence ID" value="NZ_JAAGOX010000001.1"/>
</dbReference>
<proteinExistence type="predicted"/>
<evidence type="ECO:0000256" key="2">
    <source>
        <dbReference type="SAM" id="SignalP"/>
    </source>
</evidence>
<evidence type="ECO:0000256" key="1">
    <source>
        <dbReference type="SAM" id="MobiDB-lite"/>
    </source>
</evidence>
<accession>A0A6B2NIZ3</accession>